<dbReference type="InterPro" id="IPR014284">
    <property type="entry name" value="RNA_pol_sigma-70_dom"/>
</dbReference>
<dbReference type="CDD" id="cd06171">
    <property type="entry name" value="Sigma70_r4"/>
    <property type="match status" value="1"/>
</dbReference>
<dbReference type="PANTHER" id="PTHR43133:SF46">
    <property type="entry name" value="RNA POLYMERASE SIGMA-70 FACTOR ECF SUBFAMILY"/>
    <property type="match status" value="1"/>
</dbReference>
<dbReference type="InterPro" id="IPR013249">
    <property type="entry name" value="RNA_pol_sigma70_r4_t2"/>
</dbReference>
<feature type="domain" description="RNA polymerase sigma factor 70 region 4 type 2" evidence="6">
    <location>
        <begin position="128"/>
        <end position="178"/>
    </location>
</feature>
<dbReference type="PANTHER" id="PTHR43133">
    <property type="entry name" value="RNA POLYMERASE ECF-TYPE SIGMA FACTO"/>
    <property type="match status" value="1"/>
</dbReference>
<dbReference type="InterPro" id="IPR007627">
    <property type="entry name" value="RNA_pol_sigma70_r2"/>
</dbReference>
<dbReference type="InterPro" id="IPR014327">
    <property type="entry name" value="RNA_pol_sigma70_bacteroid"/>
</dbReference>
<evidence type="ECO:0000256" key="4">
    <source>
        <dbReference type="ARBA" id="ARBA00023163"/>
    </source>
</evidence>
<dbReference type="Pfam" id="PF04542">
    <property type="entry name" value="Sigma70_r2"/>
    <property type="match status" value="1"/>
</dbReference>
<dbReference type="EMBL" id="QWET01000012">
    <property type="protein sequence ID" value="RIH64233.1"/>
    <property type="molecule type" value="Genomic_DNA"/>
</dbReference>
<comment type="similarity">
    <text evidence="1">Belongs to the sigma-70 factor family. ECF subfamily.</text>
</comment>
<dbReference type="Gene3D" id="1.10.10.10">
    <property type="entry name" value="Winged helix-like DNA-binding domain superfamily/Winged helix DNA-binding domain"/>
    <property type="match status" value="1"/>
</dbReference>
<comment type="caution">
    <text evidence="7">The sequence shown here is derived from an EMBL/GenBank/DDBJ whole genome shotgun (WGS) entry which is preliminary data.</text>
</comment>
<evidence type="ECO:0000256" key="1">
    <source>
        <dbReference type="ARBA" id="ARBA00010641"/>
    </source>
</evidence>
<dbReference type="GO" id="GO:0006352">
    <property type="term" value="P:DNA-templated transcription initiation"/>
    <property type="evidence" value="ECO:0007669"/>
    <property type="project" value="InterPro"/>
</dbReference>
<evidence type="ECO:0000313" key="7">
    <source>
        <dbReference type="EMBL" id="RIH64233.1"/>
    </source>
</evidence>
<dbReference type="GO" id="GO:0016987">
    <property type="term" value="F:sigma factor activity"/>
    <property type="evidence" value="ECO:0007669"/>
    <property type="project" value="UniProtKB-KW"/>
</dbReference>
<dbReference type="AlphaFoldDB" id="A0A399CYK9"/>
<evidence type="ECO:0000259" key="6">
    <source>
        <dbReference type="Pfam" id="PF08281"/>
    </source>
</evidence>
<feature type="domain" description="RNA polymerase sigma-70 region 2" evidence="5">
    <location>
        <begin position="24"/>
        <end position="90"/>
    </location>
</feature>
<accession>A0A399CYK9</accession>
<dbReference type="InterPro" id="IPR013325">
    <property type="entry name" value="RNA_pol_sigma_r2"/>
</dbReference>
<keyword evidence="4" id="KW-0804">Transcription</keyword>
<keyword evidence="9" id="KW-1185">Reference proteome</keyword>
<proteinExistence type="inferred from homology"/>
<evidence type="ECO:0000256" key="3">
    <source>
        <dbReference type="ARBA" id="ARBA00023082"/>
    </source>
</evidence>
<dbReference type="NCBIfam" id="TIGR02985">
    <property type="entry name" value="Sig70_bacteroi1"/>
    <property type="match status" value="1"/>
</dbReference>
<dbReference type="Gene3D" id="1.10.1740.10">
    <property type="match status" value="1"/>
</dbReference>
<organism evidence="7 9">
    <name type="scientific">Mariniphaga sediminis</name>
    <dbReference type="NCBI Taxonomy" id="1628158"/>
    <lineage>
        <taxon>Bacteria</taxon>
        <taxon>Pseudomonadati</taxon>
        <taxon>Bacteroidota</taxon>
        <taxon>Bacteroidia</taxon>
        <taxon>Marinilabiliales</taxon>
        <taxon>Prolixibacteraceae</taxon>
        <taxon>Mariniphaga</taxon>
    </lineage>
</organism>
<dbReference type="InterPro" id="IPR039425">
    <property type="entry name" value="RNA_pol_sigma-70-like"/>
</dbReference>
<reference evidence="7 9" key="1">
    <citation type="journal article" date="2015" name="Int. J. Syst. Evol. Microbiol.">
        <title>Mariniphaga sediminis sp. nov., isolated from coastal sediment.</title>
        <authorList>
            <person name="Wang F.Q."/>
            <person name="Shen Q.Y."/>
            <person name="Chen G.J."/>
            <person name="Du Z.J."/>
        </authorList>
    </citation>
    <scope>NUCLEOTIDE SEQUENCE [LARGE SCALE GENOMIC DNA]</scope>
    <source>
        <strain evidence="7 9">SY21</strain>
    </source>
</reference>
<keyword evidence="3" id="KW-0731">Sigma factor</keyword>
<dbReference type="Proteomes" id="UP000266441">
    <property type="component" value="Unassembled WGS sequence"/>
</dbReference>
<evidence type="ECO:0000313" key="9">
    <source>
        <dbReference type="Proteomes" id="UP000266441"/>
    </source>
</evidence>
<name>A0A399CYK9_9BACT</name>
<dbReference type="InterPro" id="IPR036388">
    <property type="entry name" value="WH-like_DNA-bd_sf"/>
</dbReference>
<dbReference type="GO" id="GO:0003677">
    <property type="term" value="F:DNA binding"/>
    <property type="evidence" value="ECO:0007669"/>
    <property type="project" value="InterPro"/>
</dbReference>
<evidence type="ECO:0000256" key="2">
    <source>
        <dbReference type="ARBA" id="ARBA00023015"/>
    </source>
</evidence>
<reference evidence="7" key="2">
    <citation type="submission" date="2018-08" db="EMBL/GenBank/DDBJ databases">
        <authorList>
            <person name="Ferrada E.E."/>
            <person name="Latorre B.A."/>
        </authorList>
    </citation>
    <scope>NUCLEOTIDE SEQUENCE</scope>
    <source>
        <strain evidence="7">SY21</strain>
    </source>
</reference>
<keyword evidence="2" id="KW-0805">Transcription regulation</keyword>
<gene>
    <name evidence="8" type="ORF">D1164_02590</name>
    <name evidence="7" type="ORF">D1164_15540</name>
</gene>
<protein>
    <submittedName>
        <fullName evidence="7">RNA polymerase sigma-70 factor</fullName>
    </submittedName>
</protein>
<evidence type="ECO:0000259" key="5">
    <source>
        <dbReference type="Pfam" id="PF04542"/>
    </source>
</evidence>
<dbReference type="SUPFAM" id="SSF88946">
    <property type="entry name" value="Sigma2 domain of RNA polymerase sigma factors"/>
    <property type="match status" value="1"/>
</dbReference>
<dbReference type="NCBIfam" id="TIGR02937">
    <property type="entry name" value="sigma70-ECF"/>
    <property type="match status" value="1"/>
</dbReference>
<evidence type="ECO:0000313" key="8">
    <source>
        <dbReference type="EMBL" id="RIH66512.1"/>
    </source>
</evidence>
<dbReference type="OrthoDB" id="9782991at2"/>
<dbReference type="InterPro" id="IPR013324">
    <property type="entry name" value="RNA_pol_sigma_r3/r4-like"/>
</dbReference>
<dbReference type="Pfam" id="PF08281">
    <property type="entry name" value="Sigma70_r4_2"/>
    <property type="match status" value="1"/>
</dbReference>
<dbReference type="SUPFAM" id="SSF88659">
    <property type="entry name" value="Sigma3 and sigma4 domains of RNA polymerase sigma factors"/>
    <property type="match status" value="1"/>
</dbReference>
<sequence length="195" mass="23054">MNVLEKTLVDSLKKGNHKSFELVFKTYYPRLCTYAFDYTKQLETAEDIVKDFFLDFWQNREKISIKTSMSGYLFRSVHNACINYLEREKRKNKTLLVEDITVVELKIRQPLSPDYPVGNILAKELEEQINLQIEKLPPQCREIFILSRFEGLSHKKISEKLNISENTVKVQIFRALKNIKEALPHLFILLFSFFK</sequence>
<dbReference type="RefSeq" id="WP_119348386.1">
    <property type="nucleotide sequence ID" value="NZ_QWET01000002.1"/>
</dbReference>
<dbReference type="EMBL" id="QWET01000002">
    <property type="protein sequence ID" value="RIH66512.1"/>
    <property type="molecule type" value="Genomic_DNA"/>
</dbReference>